<dbReference type="Proteomes" id="UP000543804">
    <property type="component" value="Unassembled WGS sequence"/>
</dbReference>
<dbReference type="AlphaFoldDB" id="A0A848B4K1"/>
<keyword evidence="2" id="KW-1185">Reference proteome</keyword>
<organism evidence="1 2">
    <name type="scientific">Selenomonas bovis</name>
    <dbReference type="NCBI Taxonomy" id="416586"/>
    <lineage>
        <taxon>Bacteria</taxon>
        <taxon>Bacillati</taxon>
        <taxon>Bacillota</taxon>
        <taxon>Negativicutes</taxon>
        <taxon>Selenomonadales</taxon>
        <taxon>Selenomonadaceae</taxon>
        <taxon>Selenomonas</taxon>
    </lineage>
</organism>
<gene>
    <name evidence="1" type="ORF">HF878_05055</name>
</gene>
<dbReference type="EMBL" id="JABAFA010000012">
    <property type="protein sequence ID" value="NMD98853.1"/>
    <property type="molecule type" value="Genomic_DNA"/>
</dbReference>
<reference evidence="1 2" key="1">
    <citation type="submission" date="2020-04" db="EMBL/GenBank/DDBJ databases">
        <authorList>
            <person name="Hitch T.C.A."/>
            <person name="Wylensek D."/>
            <person name="Clavel T."/>
        </authorList>
    </citation>
    <scope>NUCLEOTIDE SEQUENCE [LARGE SCALE GENOMIC DNA]</scope>
    <source>
        <strain evidence="1 2">PG-130-P53-12</strain>
    </source>
</reference>
<protein>
    <submittedName>
        <fullName evidence="1">Uncharacterized protein</fullName>
    </submittedName>
</protein>
<dbReference type="RefSeq" id="WP_170077395.1">
    <property type="nucleotide sequence ID" value="NZ_JABAFA010000012.1"/>
</dbReference>
<proteinExistence type="predicted"/>
<name>A0A848B4K1_9FIRM</name>
<comment type="caution">
    <text evidence="1">The sequence shown here is derived from an EMBL/GenBank/DDBJ whole genome shotgun (WGS) entry which is preliminary data.</text>
</comment>
<sequence>MGEKQIPAERLRDDVTCRKVAVWLCDHSLKNVSYYVQECYEELKEYAAGVLPVRMFQGIQEGRQNASIGEEQARELLDGEIAEACRQIDLWEAQPGDTNARFFRMKYQQVNWDA</sequence>
<evidence type="ECO:0000313" key="2">
    <source>
        <dbReference type="Proteomes" id="UP000543804"/>
    </source>
</evidence>
<accession>A0A848B4K1</accession>
<evidence type="ECO:0000313" key="1">
    <source>
        <dbReference type="EMBL" id="NMD98853.1"/>
    </source>
</evidence>